<dbReference type="EMBL" id="KL251960">
    <property type="protein sequence ID" value="KGB41559.1"/>
    <property type="molecule type" value="Genomic_DNA"/>
</dbReference>
<accession>A0A095A777</accession>
<dbReference type="AlphaFoldDB" id="A0A095A777"/>
<sequence>ISLASYNPDHLRDLAIHIPDFGRVILKLFDETEHIRFEKVGSEENNQCTLIMNLLINLFKRIIFVDHLNPLLLSQINRLAKKNTSAAEFWNSVACAINMS</sequence>
<evidence type="ECO:0000313" key="1">
    <source>
        <dbReference type="EMBL" id="KGB41559.1"/>
    </source>
</evidence>
<gene>
    <name evidence="1" type="ORF">MS3_10089</name>
</gene>
<reference evidence="1" key="1">
    <citation type="journal article" date="2012" name="Nat. Genet.">
        <title>Whole-genome sequence of Schistosoma haematobium.</title>
        <authorList>
            <person name="Young N.D."/>
            <person name="Jex A.R."/>
            <person name="Li B."/>
            <person name="Liu S."/>
            <person name="Yang L."/>
            <person name="Xiong Z."/>
            <person name="Li Y."/>
            <person name="Cantacessi C."/>
            <person name="Hall R.S."/>
            <person name="Xu X."/>
            <person name="Chen F."/>
            <person name="Wu X."/>
            <person name="Zerlotini A."/>
            <person name="Oliveira G."/>
            <person name="Hofmann A."/>
            <person name="Zhang G."/>
            <person name="Fang X."/>
            <person name="Kang Y."/>
            <person name="Campbell B.E."/>
            <person name="Loukas A."/>
            <person name="Ranganathan S."/>
            <person name="Rollinson D."/>
            <person name="Rinaldi G."/>
            <person name="Brindley P.J."/>
            <person name="Yang H."/>
            <person name="Wang J."/>
            <person name="Wang J."/>
            <person name="Gasser R.B."/>
        </authorList>
    </citation>
    <scope>NUCLEOTIDE SEQUENCE [LARGE SCALE GENOMIC DNA]</scope>
</reference>
<name>A0A095A777_SCHHA</name>
<organism evidence="1">
    <name type="scientific">Schistosoma haematobium</name>
    <name type="common">Blood fluke</name>
    <dbReference type="NCBI Taxonomy" id="6185"/>
    <lineage>
        <taxon>Eukaryota</taxon>
        <taxon>Metazoa</taxon>
        <taxon>Spiralia</taxon>
        <taxon>Lophotrochozoa</taxon>
        <taxon>Platyhelminthes</taxon>
        <taxon>Trematoda</taxon>
        <taxon>Digenea</taxon>
        <taxon>Strigeidida</taxon>
        <taxon>Schistosomatoidea</taxon>
        <taxon>Schistosomatidae</taxon>
        <taxon>Schistosoma</taxon>
    </lineage>
</organism>
<protein>
    <submittedName>
        <fullName evidence="1">Uncharacterized protein</fullName>
    </submittedName>
</protein>
<feature type="non-terminal residue" evidence="1">
    <location>
        <position position="1"/>
    </location>
</feature>
<proteinExistence type="predicted"/>